<dbReference type="Proteomes" id="UP000499080">
    <property type="component" value="Unassembled WGS sequence"/>
</dbReference>
<reference evidence="1 2" key="1">
    <citation type="journal article" date="2019" name="Sci. Rep.">
        <title>Orb-weaving spider Araneus ventricosus genome elucidates the spidroin gene catalogue.</title>
        <authorList>
            <person name="Kono N."/>
            <person name="Nakamura H."/>
            <person name="Ohtoshi R."/>
            <person name="Moran D.A.P."/>
            <person name="Shinohara A."/>
            <person name="Yoshida Y."/>
            <person name="Fujiwara M."/>
            <person name="Mori M."/>
            <person name="Tomita M."/>
            <person name="Arakawa K."/>
        </authorList>
    </citation>
    <scope>NUCLEOTIDE SEQUENCE [LARGE SCALE GENOMIC DNA]</scope>
</reference>
<sequence>MSIVRVARFATGVQYGQWEQSIVR</sequence>
<dbReference type="EMBL" id="BGPR01002426">
    <property type="protein sequence ID" value="GBM73249.1"/>
    <property type="molecule type" value="Genomic_DNA"/>
</dbReference>
<protein>
    <submittedName>
        <fullName evidence="1">60S ribosomal protein L13a</fullName>
    </submittedName>
</protein>
<evidence type="ECO:0000313" key="2">
    <source>
        <dbReference type="Proteomes" id="UP000499080"/>
    </source>
</evidence>
<keyword evidence="1" id="KW-0687">Ribonucleoprotein</keyword>
<feature type="non-terminal residue" evidence="1">
    <location>
        <position position="24"/>
    </location>
</feature>
<name>A0A4Y2I7K9_ARAVE</name>
<gene>
    <name evidence="1" type="primary">RPL13A_0</name>
    <name evidence="1" type="ORF">AVEN_94691_1</name>
</gene>
<proteinExistence type="predicted"/>
<keyword evidence="2" id="KW-1185">Reference proteome</keyword>
<dbReference type="GO" id="GO:0005840">
    <property type="term" value="C:ribosome"/>
    <property type="evidence" value="ECO:0007669"/>
    <property type="project" value="UniProtKB-KW"/>
</dbReference>
<comment type="caution">
    <text evidence="1">The sequence shown here is derived from an EMBL/GenBank/DDBJ whole genome shotgun (WGS) entry which is preliminary data.</text>
</comment>
<evidence type="ECO:0000313" key="1">
    <source>
        <dbReference type="EMBL" id="GBM73249.1"/>
    </source>
</evidence>
<keyword evidence="1" id="KW-0689">Ribosomal protein</keyword>
<organism evidence="1 2">
    <name type="scientific">Araneus ventricosus</name>
    <name type="common">Orbweaver spider</name>
    <name type="synonym">Epeira ventricosa</name>
    <dbReference type="NCBI Taxonomy" id="182803"/>
    <lineage>
        <taxon>Eukaryota</taxon>
        <taxon>Metazoa</taxon>
        <taxon>Ecdysozoa</taxon>
        <taxon>Arthropoda</taxon>
        <taxon>Chelicerata</taxon>
        <taxon>Arachnida</taxon>
        <taxon>Araneae</taxon>
        <taxon>Araneomorphae</taxon>
        <taxon>Entelegynae</taxon>
        <taxon>Araneoidea</taxon>
        <taxon>Araneidae</taxon>
        <taxon>Araneus</taxon>
    </lineage>
</organism>
<accession>A0A4Y2I7K9</accession>
<dbReference type="AlphaFoldDB" id="A0A4Y2I7K9"/>